<sequence length="196" mass="21217">MSSSSSSTKSNVSATIDATLEQLGLSRADIDSLVSASQEELKPYLDKAKVRAKDDTKKVEDMLAPYANKAQDYANKITEAAKQAAETTRKVMTEGYDGSREEFEAAAADNIKKCINMIKNIIAKPIRIISVPLTAVKNIIGGLLGGGDDKKDAKKTTEAQTEKELKLTFAKLDSALKKNLGMDLGTYVNLRNSKVL</sequence>
<accession>A0A830HCG4</accession>
<dbReference type="SUPFAM" id="SSF58113">
    <property type="entry name" value="Apolipoprotein A-I"/>
    <property type="match status" value="1"/>
</dbReference>
<gene>
    <name evidence="1" type="ORF">PPROV_000202600</name>
</gene>
<evidence type="ECO:0000313" key="2">
    <source>
        <dbReference type="Proteomes" id="UP000660262"/>
    </source>
</evidence>
<reference evidence="1" key="1">
    <citation type="submission" date="2020-10" db="EMBL/GenBank/DDBJ databases">
        <title>Unveiling of a novel bifunctional photoreceptor, Dualchrome1, isolated from a cosmopolitan green alga.</title>
        <authorList>
            <person name="Suzuki S."/>
            <person name="Kawachi M."/>
        </authorList>
    </citation>
    <scope>NUCLEOTIDE SEQUENCE</scope>
    <source>
        <strain evidence="1">NIES 2893</strain>
    </source>
</reference>
<evidence type="ECO:0000313" key="1">
    <source>
        <dbReference type="EMBL" id="GHP03271.1"/>
    </source>
</evidence>
<dbReference type="Proteomes" id="UP000660262">
    <property type="component" value="Unassembled WGS sequence"/>
</dbReference>
<proteinExistence type="predicted"/>
<protein>
    <submittedName>
        <fullName evidence="1">Uncharacterized protein</fullName>
    </submittedName>
</protein>
<keyword evidence="2" id="KW-1185">Reference proteome</keyword>
<dbReference type="Gene3D" id="1.20.120.20">
    <property type="entry name" value="Apolipoprotein"/>
    <property type="match status" value="1"/>
</dbReference>
<dbReference type="AlphaFoldDB" id="A0A830HCG4"/>
<dbReference type="EMBL" id="BNJQ01000005">
    <property type="protein sequence ID" value="GHP03271.1"/>
    <property type="molecule type" value="Genomic_DNA"/>
</dbReference>
<name>A0A830HCG4_9CHLO</name>
<comment type="caution">
    <text evidence="1">The sequence shown here is derived from an EMBL/GenBank/DDBJ whole genome shotgun (WGS) entry which is preliminary data.</text>
</comment>
<organism evidence="1 2">
    <name type="scientific">Pycnococcus provasolii</name>
    <dbReference type="NCBI Taxonomy" id="41880"/>
    <lineage>
        <taxon>Eukaryota</taxon>
        <taxon>Viridiplantae</taxon>
        <taxon>Chlorophyta</taxon>
        <taxon>Pseudoscourfieldiophyceae</taxon>
        <taxon>Pseudoscourfieldiales</taxon>
        <taxon>Pycnococcaceae</taxon>
        <taxon>Pycnococcus</taxon>
    </lineage>
</organism>